<evidence type="ECO:0000313" key="1">
    <source>
        <dbReference type="EMBL" id="MDX5985518.1"/>
    </source>
</evidence>
<dbReference type="InterPro" id="IPR035948">
    <property type="entry name" value="YwqG-like_sf"/>
</dbReference>
<gene>
    <name evidence="1" type="ORF">SIL82_14775</name>
</gene>
<reference evidence="1 2" key="1">
    <citation type="submission" date="2023-11" db="EMBL/GenBank/DDBJ databases">
        <title>MicrobeMod: A computational toolkit for identifying prokaryotic methylation and restriction-modification with nanopore sequencing.</title>
        <authorList>
            <person name="Crits-Christoph A."/>
            <person name="Kang S.C."/>
            <person name="Lee H."/>
            <person name="Ostrov N."/>
        </authorList>
    </citation>
    <scope>NUCLEOTIDE SEQUENCE [LARGE SCALE GENOMIC DNA]</scope>
    <source>
        <strain evidence="1 2">ATCC 14820</strain>
    </source>
</reference>
<proteinExistence type="predicted"/>
<dbReference type="InterPro" id="IPR015315">
    <property type="entry name" value="DUF1963"/>
</dbReference>
<accession>A0ABU4PMY3</accession>
<evidence type="ECO:0000313" key="2">
    <source>
        <dbReference type="Proteomes" id="UP001279660"/>
    </source>
</evidence>
<name>A0ABU4PMY3_9SPHN</name>
<dbReference type="EMBL" id="JAWXXV010000001">
    <property type="protein sequence ID" value="MDX5985518.1"/>
    <property type="molecule type" value="Genomic_DNA"/>
</dbReference>
<dbReference type="Proteomes" id="UP001279660">
    <property type="component" value="Unassembled WGS sequence"/>
</dbReference>
<keyword evidence="2" id="KW-1185">Reference proteome</keyword>
<dbReference type="RefSeq" id="WP_010407901.1">
    <property type="nucleotide sequence ID" value="NZ_JAWXXV010000001.1"/>
</dbReference>
<protein>
    <submittedName>
        <fullName evidence="1">DUF1963 domain-containing protein</fullName>
    </submittedName>
</protein>
<dbReference type="SUPFAM" id="SSF103032">
    <property type="entry name" value="Hypothetical protein YwqG"/>
    <property type="match status" value="1"/>
</dbReference>
<comment type="caution">
    <text evidence="1">The sequence shown here is derived from an EMBL/GenBank/DDBJ whole genome shotgun (WGS) entry which is preliminary data.</text>
</comment>
<sequence>MFGRKKSAGTGGEGGKFIAEFLGYQSDTDRMKDAARSSQRNIAILKPQIPIGVGPIAGWFGGNAAMPQGTVWPEEGGQKLLFVGQIDLSALPRDLWGGVGPRFGWLGIFLSEKHPLKPSILHFDGPLVEVKAPIPNDADWTRIFDFKEPATFALPKWPLIVETRSGNELHDSDAPRATESPEQGTLVDPAYHPFDRQTVSLLCTALEDAVTRLARDIVRFPAMKKLRPADAAWFEGKRAEVLDTFVRFFEIEGRMRSEGKVDPASIASFIGELADLNAYRKEYTRTDGDGNAELILEETKLLDWQPKGSDLKLWWLLYEAGLTNHAIKAYTSTPTDLPTPLRDRVEAKWRSETHDGLAAMGHAPLGHIYTPHGPESPNEVLLEIHTSKIAGFIWGDCYSLVLLIDREALRCGDFSNVTVDITN</sequence>
<organism evidence="1 2">
    <name type="scientific">Sphingomonas echinoides</name>
    <dbReference type="NCBI Taxonomy" id="59803"/>
    <lineage>
        <taxon>Bacteria</taxon>
        <taxon>Pseudomonadati</taxon>
        <taxon>Pseudomonadota</taxon>
        <taxon>Alphaproteobacteria</taxon>
        <taxon>Sphingomonadales</taxon>
        <taxon>Sphingomonadaceae</taxon>
        <taxon>Sphingomonas</taxon>
    </lineage>
</organism>
<dbReference type="Pfam" id="PF09234">
    <property type="entry name" value="DUF1963"/>
    <property type="match status" value="1"/>
</dbReference>
<dbReference type="Gene3D" id="2.30.320.10">
    <property type="entry name" value="YwqG-like"/>
    <property type="match status" value="2"/>
</dbReference>